<reference evidence="1" key="1">
    <citation type="submission" date="2019-03" db="EMBL/GenBank/DDBJ databases">
        <title>Single cell metagenomics reveals metabolic interactions within the superorganism composed of flagellate Streblomastix strix and complex community of Bacteroidetes bacteria on its surface.</title>
        <authorList>
            <person name="Treitli S.C."/>
            <person name="Kolisko M."/>
            <person name="Husnik F."/>
            <person name="Keeling P."/>
            <person name="Hampl V."/>
        </authorList>
    </citation>
    <scope>NUCLEOTIDE SEQUENCE</scope>
    <source>
        <strain evidence="1">STM</strain>
    </source>
</reference>
<dbReference type="EMBL" id="SNRY01002980">
    <property type="protein sequence ID" value="KAA6322702.1"/>
    <property type="molecule type" value="Genomic_DNA"/>
</dbReference>
<evidence type="ECO:0000313" key="1">
    <source>
        <dbReference type="EMBL" id="KAA6322702.1"/>
    </source>
</evidence>
<accession>A0A5J4QMB0</accession>
<dbReference type="AlphaFoldDB" id="A0A5J4QMB0"/>
<proteinExistence type="predicted"/>
<comment type="caution">
    <text evidence="1">The sequence shown here is derived from an EMBL/GenBank/DDBJ whole genome shotgun (WGS) entry which is preliminary data.</text>
</comment>
<organism evidence="1">
    <name type="scientific">termite gut metagenome</name>
    <dbReference type="NCBI Taxonomy" id="433724"/>
    <lineage>
        <taxon>unclassified sequences</taxon>
        <taxon>metagenomes</taxon>
        <taxon>organismal metagenomes</taxon>
    </lineage>
</organism>
<protein>
    <submittedName>
        <fullName evidence="1">Uncharacterized protein</fullName>
    </submittedName>
</protein>
<gene>
    <name evidence="1" type="ORF">EZS27_027782</name>
</gene>
<sequence length="57" mass="6537">MNEYIPLFNPGKNPFSFMNISKSVLLIIVRGRCDFSRSDPRDAAYVYNISITRSSSF</sequence>
<name>A0A5J4QMB0_9ZZZZ</name>